<comment type="caution">
    <text evidence="1">The sequence shown here is derived from an EMBL/GenBank/DDBJ whole genome shotgun (WGS) entry which is preliminary data.</text>
</comment>
<gene>
    <name evidence="1" type="ORF">F4820DRAFT_123039</name>
</gene>
<dbReference type="Proteomes" id="UP001497700">
    <property type="component" value="Unassembled WGS sequence"/>
</dbReference>
<organism evidence="1 2">
    <name type="scientific">Hypoxylon rubiginosum</name>
    <dbReference type="NCBI Taxonomy" id="110542"/>
    <lineage>
        <taxon>Eukaryota</taxon>
        <taxon>Fungi</taxon>
        <taxon>Dikarya</taxon>
        <taxon>Ascomycota</taxon>
        <taxon>Pezizomycotina</taxon>
        <taxon>Sordariomycetes</taxon>
        <taxon>Xylariomycetidae</taxon>
        <taxon>Xylariales</taxon>
        <taxon>Hypoxylaceae</taxon>
        <taxon>Hypoxylon</taxon>
    </lineage>
</organism>
<proteinExistence type="predicted"/>
<protein>
    <submittedName>
        <fullName evidence="1">FMN-linked oxidoreductase</fullName>
    </submittedName>
</protein>
<evidence type="ECO:0000313" key="2">
    <source>
        <dbReference type="Proteomes" id="UP001497700"/>
    </source>
</evidence>
<evidence type="ECO:0000313" key="1">
    <source>
        <dbReference type="EMBL" id="KAI4868383.1"/>
    </source>
</evidence>
<name>A0ACB9ZA31_9PEZI</name>
<sequence>MANASRLFQPLKVGNSNLQHRLVMAPLTRYRSSSEHVPLPFVKEYYEQRASVPGTLLITEATFISRQAGGYANVPGIWSQDQIAAWKTVTDAVHAKRSYIRLQLWALGRVANPEVIKTDGFDIRSASSIPYDEGKPTPRPLTVDEIKSFVADYAQAARNAVEAGFDGVEIHGANGYLIDQFIQDVSNQRQDQYGGNIENRARFALEVASAVVSAIGADKVGIRLSPWSVFQGMRMDDPIPQFTYVIKELKKLKLSYLHLVQSWIEGNEDVEAVDQITFAVDAWDNTSPVLIAGGFKPDTARKFVDEEFKDRDIAVVFGRHFISTPDLPFRIRQGLPLAPYDRDTFYTSGSKEGYIDYPFSEEFVKAAA</sequence>
<accession>A0ACB9ZA31</accession>
<reference evidence="1 2" key="1">
    <citation type="journal article" date="2022" name="New Phytol.">
        <title>Ecological generalism drives hyperdiversity of secondary metabolite gene clusters in xylarialean endophytes.</title>
        <authorList>
            <person name="Franco M.E.E."/>
            <person name="Wisecaver J.H."/>
            <person name="Arnold A.E."/>
            <person name="Ju Y.M."/>
            <person name="Slot J.C."/>
            <person name="Ahrendt S."/>
            <person name="Moore L.P."/>
            <person name="Eastman K.E."/>
            <person name="Scott K."/>
            <person name="Konkel Z."/>
            <person name="Mondo S.J."/>
            <person name="Kuo A."/>
            <person name="Hayes R.D."/>
            <person name="Haridas S."/>
            <person name="Andreopoulos B."/>
            <person name="Riley R."/>
            <person name="LaButti K."/>
            <person name="Pangilinan J."/>
            <person name="Lipzen A."/>
            <person name="Amirebrahimi M."/>
            <person name="Yan J."/>
            <person name="Adam C."/>
            <person name="Keymanesh K."/>
            <person name="Ng V."/>
            <person name="Louie K."/>
            <person name="Northen T."/>
            <person name="Drula E."/>
            <person name="Henrissat B."/>
            <person name="Hsieh H.M."/>
            <person name="Youens-Clark K."/>
            <person name="Lutzoni F."/>
            <person name="Miadlikowska J."/>
            <person name="Eastwood D.C."/>
            <person name="Hamelin R.C."/>
            <person name="Grigoriev I.V."/>
            <person name="U'Ren J.M."/>
        </authorList>
    </citation>
    <scope>NUCLEOTIDE SEQUENCE [LARGE SCALE GENOMIC DNA]</scope>
    <source>
        <strain evidence="1 2">CBS 119005</strain>
    </source>
</reference>
<dbReference type="EMBL" id="MU393438">
    <property type="protein sequence ID" value="KAI4868383.1"/>
    <property type="molecule type" value="Genomic_DNA"/>
</dbReference>
<keyword evidence="2" id="KW-1185">Reference proteome</keyword>